<feature type="transmembrane region" description="Helical" evidence="1">
    <location>
        <begin position="131"/>
        <end position="151"/>
    </location>
</feature>
<evidence type="ECO:0000256" key="2">
    <source>
        <dbReference type="SAM" id="SignalP"/>
    </source>
</evidence>
<reference evidence="3 4" key="1">
    <citation type="submission" date="2023-03" db="EMBL/GenBank/DDBJ databases">
        <title>High-quality genome of Scylla paramamosain provides insights in environmental adaptation.</title>
        <authorList>
            <person name="Zhang L."/>
        </authorList>
    </citation>
    <scope>NUCLEOTIDE SEQUENCE [LARGE SCALE GENOMIC DNA]</scope>
    <source>
        <strain evidence="3">LZ_2023a</strain>
        <tissue evidence="3">Muscle</tissue>
    </source>
</reference>
<gene>
    <name evidence="3" type="ORF">O3P69_019183</name>
</gene>
<evidence type="ECO:0000313" key="3">
    <source>
        <dbReference type="EMBL" id="KAK8379160.1"/>
    </source>
</evidence>
<feature type="signal peptide" evidence="2">
    <location>
        <begin position="1"/>
        <end position="29"/>
    </location>
</feature>
<dbReference type="Proteomes" id="UP001487740">
    <property type="component" value="Unassembled WGS sequence"/>
</dbReference>
<protein>
    <submittedName>
        <fullName evidence="3">Uncharacterized protein</fullName>
    </submittedName>
</protein>
<keyword evidence="4" id="KW-1185">Reference proteome</keyword>
<dbReference type="EMBL" id="JARAKH010000043">
    <property type="protein sequence ID" value="KAK8379160.1"/>
    <property type="molecule type" value="Genomic_DNA"/>
</dbReference>
<proteinExistence type="predicted"/>
<sequence>MKNTTGFRLLLLLLPLLPLLLAPGGLVGCAPPGKWLLTVQTTDAGYYHITSANPTSDKNITASMCVRPHHHLKVVVGVEGSDKYHKEFLLEKDCFPGDQQWWMLLVEVELWNTDPQHRGDKIQYLHAASRVFQGAAAVVVVVVVVVVVMVFKRRGEAAAEDVAMRPVESAHKTPPPACVSLLVTDKTPPPACVSLLVTDKTPPPACVSLLVTDKTPPPACVSLLVMDKNS</sequence>
<dbReference type="PROSITE" id="PS51257">
    <property type="entry name" value="PROKAR_LIPOPROTEIN"/>
    <property type="match status" value="1"/>
</dbReference>
<feature type="chain" id="PRO_5043340091" evidence="2">
    <location>
        <begin position="30"/>
        <end position="230"/>
    </location>
</feature>
<keyword evidence="1" id="KW-0472">Membrane</keyword>
<keyword evidence="2" id="KW-0732">Signal</keyword>
<evidence type="ECO:0000313" key="4">
    <source>
        <dbReference type="Proteomes" id="UP001487740"/>
    </source>
</evidence>
<evidence type="ECO:0000256" key="1">
    <source>
        <dbReference type="SAM" id="Phobius"/>
    </source>
</evidence>
<name>A0AAW0SUR7_SCYPA</name>
<comment type="caution">
    <text evidence="3">The sequence shown here is derived from an EMBL/GenBank/DDBJ whole genome shotgun (WGS) entry which is preliminary data.</text>
</comment>
<keyword evidence="1" id="KW-1133">Transmembrane helix</keyword>
<keyword evidence="1" id="KW-0812">Transmembrane</keyword>
<accession>A0AAW0SUR7</accession>
<organism evidence="3 4">
    <name type="scientific">Scylla paramamosain</name>
    <name type="common">Mud crab</name>
    <dbReference type="NCBI Taxonomy" id="85552"/>
    <lineage>
        <taxon>Eukaryota</taxon>
        <taxon>Metazoa</taxon>
        <taxon>Ecdysozoa</taxon>
        <taxon>Arthropoda</taxon>
        <taxon>Crustacea</taxon>
        <taxon>Multicrustacea</taxon>
        <taxon>Malacostraca</taxon>
        <taxon>Eumalacostraca</taxon>
        <taxon>Eucarida</taxon>
        <taxon>Decapoda</taxon>
        <taxon>Pleocyemata</taxon>
        <taxon>Brachyura</taxon>
        <taxon>Eubrachyura</taxon>
        <taxon>Portunoidea</taxon>
        <taxon>Portunidae</taxon>
        <taxon>Portuninae</taxon>
        <taxon>Scylla</taxon>
    </lineage>
</organism>
<dbReference type="AlphaFoldDB" id="A0AAW0SUR7"/>